<accession>A0A9C7GE95</accession>
<feature type="transmembrane region" description="Helical" evidence="1">
    <location>
        <begin position="33"/>
        <end position="50"/>
    </location>
</feature>
<dbReference type="Gene3D" id="3.30.70.270">
    <property type="match status" value="1"/>
</dbReference>
<dbReference type="RefSeq" id="WP_230499136.1">
    <property type="nucleotide sequence ID" value="NZ_CAKJTG010000053.1"/>
</dbReference>
<feature type="domain" description="PAS" evidence="2">
    <location>
        <begin position="67"/>
        <end position="137"/>
    </location>
</feature>
<dbReference type="PANTHER" id="PTHR44757">
    <property type="entry name" value="DIGUANYLATE CYCLASE DGCP"/>
    <property type="match status" value="1"/>
</dbReference>
<dbReference type="CDD" id="cd00130">
    <property type="entry name" value="PAS"/>
    <property type="match status" value="1"/>
</dbReference>
<dbReference type="NCBIfam" id="TIGR00254">
    <property type="entry name" value="GGDEF"/>
    <property type="match status" value="1"/>
</dbReference>
<dbReference type="InterPro" id="IPR000160">
    <property type="entry name" value="GGDEF_dom"/>
</dbReference>
<dbReference type="SMART" id="SM00065">
    <property type="entry name" value="GAF"/>
    <property type="match status" value="1"/>
</dbReference>
<dbReference type="InterPro" id="IPR000014">
    <property type="entry name" value="PAS"/>
</dbReference>
<evidence type="ECO:0000259" key="2">
    <source>
        <dbReference type="PROSITE" id="PS50112"/>
    </source>
</evidence>
<comment type="caution">
    <text evidence="5">The sequence shown here is derived from an EMBL/GenBank/DDBJ whole genome shotgun (WGS) entry which is preliminary data.</text>
</comment>
<protein>
    <recommendedName>
        <fullName evidence="7">Diguanylate cyclase</fullName>
    </recommendedName>
</protein>
<dbReference type="NCBIfam" id="TIGR00229">
    <property type="entry name" value="sensory_box"/>
    <property type="match status" value="1"/>
</dbReference>
<keyword evidence="6" id="KW-1185">Reference proteome</keyword>
<evidence type="ECO:0000256" key="1">
    <source>
        <dbReference type="SAM" id="Phobius"/>
    </source>
</evidence>
<keyword evidence="1" id="KW-0812">Transmembrane</keyword>
<dbReference type="Pfam" id="PF13185">
    <property type="entry name" value="GAF_2"/>
    <property type="match status" value="1"/>
</dbReference>
<dbReference type="CDD" id="cd01949">
    <property type="entry name" value="GGDEF"/>
    <property type="match status" value="1"/>
</dbReference>
<dbReference type="SUPFAM" id="SSF55073">
    <property type="entry name" value="Nucleotide cyclase"/>
    <property type="match status" value="1"/>
</dbReference>
<evidence type="ECO:0000313" key="5">
    <source>
        <dbReference type="EMBL" id="CAG9610779.1"/>
    </source>
</evidence>
<dbReference type="PROSITE" id="PS50112">
    <property type="entry name" value="PAS"/>
    <property type="match status" value="1"/>
</dbReference>
<feature type="domain" description="GGDEF" evidence="4">
    <location>
        <begin position="388"/>
        <end position="520"/>
    </location>
</feature>
<dbReference type="SUPFAM" id="SSF55785">
    <property type="entry name" value="PYP-like sensor domain (PAS domain)"/>
    <property type="match status" value="1"/>
</dbReference>
<dbReference type="SUPFAM" id="SSF55781">
    <property type="entry name" value="GAF domain-like"/>
    <property type="match status" value="1"/>
</dbReference>
<dbReference type="InterPro" id="IPR052155">
    <property type="entry name" value="Biofilm_reg_signaling"/>
</dbReference>
<evidence type="ECO:0000313" key="6">
    <source>
        <dbReference type="Proteomes" id="UP000789845"/>
    </source>
</evidence>
<dbReference type="InterPro" id="IPR000700">
    <property type="entry name" value="PAS-assoc_C"/>
</dbReference>
<name>A0A9C7GE95_9BACI</name>
<dbReference type="SMART" id="SM00091">
    <property type="entry name" value="PAS"/>
    <property type="match status" value="1"/>
</dbReference>
<dbReference type="Pfam" id="PF08448">
    <property type="entry name" value="PAS_4"/>
    <property type="match status" value="1"/>
</dbReference>
<keyword evidence="1" id="KW-0472">Membrane</keyword>
<sequence length="529" mass="59747">MKYFHFIIYGLFVLAAIEFTGNIFHSFRVEDHGFLDGILLLSIAILAIILKLHSNKNRKMEDQLLEGEKRYKSLFAHNPDPVLSFDILGNITSVNPEAVKCSGYSEEELLTMNFSKMLVPGELEKVSHFFQRVLNGTAQNYETAFHHKNGDVIELNVKNMPIYKNHEIVGVFTILKDVTESKKAQQLLDGQTRVLEMIAKGNSITEIFEEIIDIFEYQSNGGLCSILVVDDSKTRLLTGSAPRLPKEYNESINGGLISENGGSCGTASYLKTRVFVADIATDPLWTDYRQLALKHGLKSCWSSPILDNHNEILGTFAVYYKHECLPSKQDIQLIDKATYLAKLAILHFQAVEKINHMAFHDALTGLANRRLFNSEFEEALIRAKESRSEIGLLFLDLDRFKIINDSLGHSLGDLLLQKVANRLKFTLDMETIICRQGGDEFLILVEGVSLDETIQVANQIIKSLSQPIRLKEHEVVITPSIGISRYPDHGDDPDTLIKNADIAMYNAKRLGKNNFQLYQFMQEEITNGQ</sequence>
<dbReference type="InterPro" id="IPR043128">
    <property type="entry name" value="Rev_trsase/Diguanyl_cyclase"/>
</dbReference>
<reference evidence="5" key="1">
    <citation type="submission" date="2021-10" db="EMBL/GenBank/DDBJ databases">
        <authorList>
            <person name="Criscuolo A."/>
        </authorList>
    </citation>
    <scope>NUCLEOTIDE SEQUENCE</scope>
    <source>
        <strain evidence="5">CIP111885</strain>
    </source>
</reference>
<dbReference type="Gene3D" id="3.30.450.20">
    <property type="entry name" value="PAS domain"/>
    <property type="match status" value="1"/>
</dbReference>
<organism evidence="5 6">
    <name type="scientific">Pseudoneobacillus rhizosphaerae</name>
    <dbReference type="NCBI Taxonomy" id="2880968"/>
    <lineage>
        <taxon>Bacteria</taxon>
        <taxon>Bacillati</taxon>
        <taxon>Bacillota</taxon>
        <taxon>Bacilli</taxon>
        <taxon>Bacillales</taxon>
        <taxon>Bacillaceae</taxon>
        <taxon>Pseudoneobacillus</taxon>
    </lineage>
</organism>
<evidence type="ECO:0000259" key="4">
    <source>
        <dbReference type="PROSITE" id="PS50887"/>
    </source>
</evidence>
<dbReference type="Proteomes" id="UP000789845">
    <property type="component" value="Unassembled WGS sequence"/>
</dbReference>
<dbReference type="InterPro" id="IPR029016">
    <property type="entry name" value="GAF-like_dom_sf"/>
</dbReference>
<dbReference type="InterPro" id="IPR035965">
    <property type="entry name" value="PAS-like_dom_sf"/>
</dbReference>
<dbReference type="PROSITE" id="PS50887">
    <property type="entry name" value="GGDEF"/>
    <property type="match status" value="1"/>
</dbReference>
<dbReference type="InterPro" id="IPR013656">
    <property type="entry name" value="PAS_4"/>
</dbReference>
<feature type="domain" description="PAC" evidence="3">
    <location>
        <begin position="139"/>
        <end position="190"/>
    </location>
</feature>
<dbReference type="AlphaFoldDB" id="A0A9C7GE95"/>
<gene>
    <name evidence="5" type="ORF">NEOCIP111885_04557</name>
</gene>
<dbReference type="Pfam" id="PF00990">
    <property type="entry name" value="GGDEF"/>
    <property type="match status" value="1"/>
</dbReference>
<dbReference type="InterPro" id="IPR029787">
    <property type="entry name" value="Nucleotide_cyclase"/>
</dbReference>
<dbReference type="EMBL" id="CAKJTG010000053">
    <property type="protein sequence ID" value="CAG9610779.1"/>
    <property type="molecule type" value="Genomic_DNA"/>
</dbReference>
<dbReference type="PROSITE" id="PS50113">
    <property type="entry name" value="PAC"/>
    <property type="match status" value="1"/>
</dbReference>
<keyword evidence="1" id="KW-1133">Transmembrane helix</keyword>
<proteinExistence type="predicted"/>
<dbReference type="InterPro" id="IPR003018">
    <property type="entry name" value="GAF"/>
</dbReference>
<dbReference type="FunFam" id="3.30.70.270:FF:000001">
    <property type="entry name" value="Diguanylate cyclase domain protein"/>
    <property type="match status" value="1"/>
</dbReference>
<dbReference type="SMART" id="SM00267">
    <property type="entry name" value="GGDEF"/>
    <property type="match status" value="1"/>
</dbReference>
<dbReference type="Gene3D" id="3.30.450.40">
    <property type="match status" value="1"/>
</dbReference>
<feature type="transmembrane region" description="Helical" evidence="1">
    <location>
        <begin position="7"/>
        <end position="27"/>
    </location>
</feature>
<evidence type="ECO:0008006" key="7">
    <source>
        <dbReference type="Google" id="ProtNLM"/>
    </source>
</evidence>
<evidence type="ECO:0000259" key="3">
    <source>
        <dbReference type="PROSITE" id="PS50113"/>
    </source>
</evidence>
<dbReference type="PANTHER" id="PTHR44757:SF2">
    <property type="entry name" value="BIOFILM ARCHITECTURE MAINTENANCE PROTEIN MBAA"/>
    <property type="match status" value="1"/>
</dbReference>